<proteinExistence type="predicted"/>
<dbReference type="HOGENOM" id="CLU_063619_0_0_4"/>
<evidence type="ECO:0000313" key="1">
    <source>
        <dbReference type="EMBL" id="ADI30972.1"/>
    </source>
</evidence>
<protein>
    <recommendedName>
        <fullName evidence="3">DUF3108 domain-containing protein</fullName>
    </recommendedName>
</protein>
<dbReference type="STRING" id="666681.M301_2615"/>
<evidence type="ECO:0008006" key="3">
    <source>
        <dbReference type="Google" id="ProtNLM"/>
    </source>
</evidence>
<accession>D7DNH1</accession>
<evidence type="ECO:0000313" key="2">
    <source>
        <dbReference type="Proteomes" id="UP000000383"/>
    </source>
</evidence>
<gene>
    <name evidence="1" type="ordered locus">M301_2615</name>
</gene>
<keyword evidence="2" id="KW-1185">Reference proteome</keyword>
<name>D7DNH1_METV0</name>
<reference evidence="2" key="1">
    <citation type="submission" date="2010-05" db="EMBL/GenBank/DDBJ databases">
        <title>Complete sequence of Methylotenera sp. 301.</title>
        <authorList>
            <person name="Lucas S."/>
            <person name="Copeland A."/>
            <person name="Lapidus A."/>
            <person name="Cheng J.-F."/>
            <person name="Bruce D."/>
            <person name="Goodwin L."/>
            <person name="Pitluck S."/>
            <person name="Clum A."/>
            <person name="Land M."/>
            <person name="Hauser L."/>
            <person name="Kyrpides N."/>
            <person name="Ivanova N."/>
            <person name="Chistoservova L."/>
            <person name="Kalyuzhnaya M."/>
            <person name="Woyke T."/>
        </authorList>
    </citation>
    <scope>NUCLEOTIDE SEQUENCE [LARGE SCALE GENOMIC DNA]</scope>
    <source>
        <strain evidence="2">301</strain>
    </source>
</reference>
<reference evidence="1 2" key="2">
    <citation type="journal article" date="2011" name="J. Bacteriol.">
        <title>Genomes of three methylotrophs from a single niche uncover genetic and metabolic divergence of Methylophilaceae.</title>
        <authorList>
            <person name="Lapidus A."/>
            <person name="Clum A."/>
            <person name="Labutti K."/>
            <person name="Kaluzhnaya M.G."/>
            <person name="Lim S."/>
            <person name="Beck D.A."/>
            <person name="Glavina Del Rio T."/>
            <person name="Nolan M."/>
            <person name="Mavromatis K."/>
            <person name="Huntemann M."/>
            <person name="Lucas S."/>
            <person name="Lidstrom M.E."/>
            <person name="Ivanova N."/>
            <person name="Chistoserdova L."/>
        </authorList>
    </citation>
    <scope>NUCLEOTIDE SEQUENCE [LARGE SCALE GENOMIC DNA]</scope>
    <source>
        <strain evidence="1 2">301</strain>
    </source>
</reference>
<dbReference type="Pfam" id="PF11306">
    <property type="entry name" value="DUF3108"/>
    <property type="match status" value="1"/>
</dbReference>
<dbReference type="eggNOG" id="COG3147">
    <property type="taxonomic scope" value="Bacteria"/>
</dbReference>
<sequence length="361" mass="40270">MLTLALVVSLLVHLLLLSKFVLTLPELNEGQHSIEVRLVNAQAMQKISSQSIQKSSQKSLVEPAAAKLKSNKSVVKVLSTINDTPELSLDTYDETVTSKISTLTTEQVVNETAKAPSALEVLMSEAKNETSEMNKPTKTNNNAKKPAPQAYKYVETEFEVRHGNDPSDIGITRIVFNLDKNRTYILTRMTQTQSQTSLLSDTLAENSEGIVTDKGLIPSFYSYQYGKDPKNSQNVRFAWSNRKLQMHSSKADKSEDLSTGTQDSLSYMYQFMFSPPLEDTEITMANGDKQTTYTYSLQGEEEISTKLGKLNTLHLLISDGEEKTELWLGVDYQYLPVRVHTTEKNGSSVDQVVTSIYTSLP</sequence>
<dbReference type="AlphaFoldDB" id="D7DNH1"/>
<dbReference type="Proteomes" id="UP000000383">
    <property type="component" value="Chromosome"/>
</dbReference>
<dbReference type="KEGG" id="meh:M301_2615"/>
<organism evidence="1 2">
    <name type="scientific">Methylotenera versatilis (strain 301)</name>
    <dbReference type="NCBI Taxonomy" id="666681"/>
    <lineage>
        <taxon>Bacteria</taxon>
        <taxon>Pseudomonadati</taxon>
        <taxon>Pseudomonadota</taxon>
        <taxon>Betaproteobacteria</taxon>
        <taxon>Nitrosomonadales</taxon>
        <taxon>Methylophilaceae</taxon>
        <taxon>Methylotenera</taxon>
    </lineage>
</organism>
<dbReference type="InterPro" id="IPR021457">
    <property type="entry name" value="DUF3108"/>
</dbReference>
<dbReference type="EMBL" id="CP002056">
    <property type="protein sequence ID" value="ADI30972.1"/>
    <property type="molecule type" value="Genomic_DNA"/>
</dbReference>